<comment type="caution">
    <text evidence="7">The sequence shown here is derived from an EMBL/GenBank/DDBJ whole genome shotgun (WGS) entry which is preliminary data.</text>
</comment>
<evidence type="ECO:0000256" key="1">
    <source>
        <dbReference type="ARBA" id="ARBA00010699"/>
    </source>
</evidence>
<dbReference type="CDD" id="cd08646">
    <property type="entry name" value="FMT_core_Met-tRNA-FMT_N"/>
    <property type="match status" value="1"/>
</dbReference>
<reference evidence="7" key="1">
    <citation type="submission" date="2023-03" db="EMBL/GenBank/DDBJ databases">
        <title>Massive genome expansion in bonnet fungi (Mycena s.s.) driven by repeated elements and novel gene families across ecological guilds.</title>
        <authorList>
            <consortium name="Lawrence Berkeley National Laboratory"/>
            <person name="Harder C.B."/>
            <person name="Miyauchi S."/>
            <person name="Viragh M."/>
            <person name="Kuo A."/>
            <person name="Thoen E."/>
            <person name="Andreopoulos B."/>
            <person name="Lu D."/>
            <person name="Skrede I."/>
            <person name="Drula E."/>
            <person name="Henrissat B."/>
            <person name="Morin E."/>
            <person name="Kohler A."/>
            <person name="Barry K."/>
            <person name="LaButti K."/>
            <person name="Morin E."/>
            <person name="Salamov A."/>
            <person name="Lipzen A."/>
            <person name="Mereny Z."/>
            <person name="Hegedus B."/>
            <person name="Baldrian P."/>
            <person name="Stursova M."/>
            <person name="Weitz H."/>
            <person name="Taylor A."/>
            <person name="Grigoriev I.V."/>
            <person name="Nagy L.G."/>
            <person name="Martin F."/>
            <person name="Kauserud H."/>
        </authorList>
    </citation>
    <scope>NUCLEOTIDE SEQUENCE</scope>
    <source>
        <strain evidence="7">CBHHK002</strain>
    </source>
</reference>
<dbReference type="SUPFAM" id="SSF53328">
    <property type="entry name" value="Formyltransferase"/>
    <property type="match status" value="1"/>
</dbReference>
<feature type="domain" description="Formyl transferase N-terminal" evidence="5">
    <location>
        <begin position="121"/>
        <end position="221"/>
    </location>
</feature>
<dbReference type="InterPro" id="IPR002376">
    <property type="entry name" value="Formyl_transf_N"/>
</dbReference>
<dbReference type="AlphaFoldDB" id="A0AAD7AIL2"/>
<dbReference type="PANTHER" id="PTHR11138">
    <property type="entry name" value="METHIONYL-TRNA FORMYLTRANSFERASE"/>
    <property type="match status" value="1"/>
</dbReference>
<dbReference type="Pfam" id="PF02911">
    <property type="entry name" value="Formyl_trans_C"/>
    <property type="match status" value="1"/>
</dbReference>
<evidence type="ECO:0000256" key="4">
    <source>
        <dbReference type="ARBA" id="ARBA00022917"/>
    </source>
</evidence>
<dbReference type="InterPro" id="IPR041711">
    <property type="entry name" value="Met-tRNA-FMT_N"/>
</dbReference>
<dbReference type="GO" id="GO:0005739">
    <property type="term" value="C:mitochondrion"/>
    <property type="evidence" value="ECO:0007669"/>
    <property type="project" value="TreeGrafter"/>
</dbReference>
<evidence type="ECO:0000259" key="6">
    <source>
        <dbReference type="Pfam" id="PF02911"/>
    </source>
</evidence>
<gene>
    <name evidence="7" type="ORF">DFH08DRAFT_769667</name>
</gene>
<protein>
    <recommendedName>
        <fullName evidence="2">methionyl-tRNA formyltransferase</fullName>
        <ecNumber evidence="2">2.1.2.9</ecNumber>
    </recommendedName>
</protein>
<dbReference type="PANTHER" id="PTHR11138:SF5">
    <property type="entry name" value="METHIONYL-TRNA FORMYLTRANSFERASE, MITOCHONDRIAL"/>
    <property type="match status" value="1"/>
</dbReference>
<evidence type="ECO:0000256" key="2">
    <source>
        <dbReference type="ARBA" id="ARBA00012261"/>
    </source>
</evidence>
<evidence type="ECO:0000313" key="8">
    <source>
        <dbReference type="Proteomes" id="UP001218218"/>
    </source>
</evidence>
<keyword evidence="8" id="KW-1185">Reference proteome</keyword>
<accession>A0AAD7AIL2</accession>
<keyword evidence="3 7" id="KW-0808">Transferase</keyword>
<dbReference type="EC" id="2.1.2.9" evidence="2"/>
<evidence type="ECO:0000313" key="7">
    <source>
        <dbReference type="EMBL" id="KAJ7359687.1"/>
    </source>
</evidence>
<proteinExistence type="inferred from homology"/>
<dbReference type="InterPro" id="IPR005793">
    <property type="entry name" value="Formyl_trans_C"/>
</dbReference>
<dbReference type="GO" id="GO:0004479">
    <property type="term" value="F:methionyl-tRNA formyltransferase activity"/>
    <property type="evidence" value="ECO:0007669"/>
    <property type="project" value="UniProtKB-EC"/>
</dbReference>
<sequence length="375" mass="41489">MLSRGLCRDSVLLKFPRFSCSKTRYFRATVLQNRFKILFLGRDEFSCDVFRELYASKDVWEDLSVATHPDTRLGHSPLKALAQSVDVPVDFIPPEKPDFKYWKPSSPFSSIAGPPPPHHILITASFGRILTPAQLELFEPAHRLNVHGSILPSYRGPAPIQHAILDNASETGVSIAQMLKRGIDKGPVWATTQIPLSRDATFTSLRTELAAHGGKLLVRVLREMLTGTAKSTPQPPVSPTPHAHSITVADAILDFSSMTAADIVTRHHAIGHQRALTTWMPSGIRLHLHDPTETRAPPPALSDVPGACIYYKPERTLVVRCARGTVLAVPRVKKERRSMLEAREFWNGVVPHAKLLVNGELRLVRMDEGDAGADD</sequence>
<keyword evidence="4" id="KW-0648">Protein biosynthesis</keyword>
<evidence type="ECO:0000259" key="5">
    <source>
        <dbReference type="Pfam" id="PF00551"/>
    </source>
</evidence>
<comment type="similarity">
    <text evidence="1">Belongs to the Fmt family.</text>
</comment>
<organism evidence="7 8">
    <name type="scientific">Mycena albidolilacea</name>
    <dbReference type="NCBI Taxonomy" id="1033008"/>
    <lineage>
        <taxon>Eukaryota</taxon>
        <taxon>Fungi</taxon>
        <taxon>Dikarya</taxon>
        <taxon>Basidiomycota</taxon>
        <taxon>Agaricomycotina</taxon>
        <taxon>Agaricomycetes</taxon>
        <taxon>Agaricomycetidae</taxon>
        <taxon>Agaricales</taxon>
        <taxon>Marasmiineae</taxon>
        <taxon>Mycenaceae</taxon>
        <taxon>Mycena</taxon>
    </lineage>
</organism>
<evidence type="ECO:0000256" key="3">
    <source>
        <dbReference type="ARBA" id="ARBA00022679"/>
    </source>
</evidence>
<dbReference type="InterPro" id="IPR036477">
    <property type="entry name" value="Formyl_transf_N_sf"/>
</dbReference>
<dbReference type="Gene3D" id="3.40.50.12230">
    <property type="match status" value="1"/>
</dbReference>
<feature type="domain" description="Formyl transferase C-terminal" evidence="6">
    <location>
        <begin position="246"/>
        <end position="348"/>
    </location>
</feature>
<dbReference type="EMBL" id="JARIHO010000006">
    <property type="protein sequence ID" value="KAJ7359687.1"/>
    <property type="molecule type" value="Genomic_DNA"/>
</dbReference>
<name>A0AAD7AIL2_9AGAR</name>
<dbReference type="Proteomes" id="UP001218218">
    <property type="component" value="Unassembled WGS sequence"/>
</dbReference>
<dbReference type="Pfam" id="PF00551">
    <property type="entry name" value="Formyl_trans_N"/>
    <property type="match status" value="1"/>
</dbReference>